<sequence length="265" mass="28529">MAQREAAGSGAAGRSGRWRAFHDKFVVEERFVEPADRRGLYRASVILAIAGLALFIATLISVLQADGLSAADGPVRDWLLTERSATLTAVMIFLAVVFGPIALPIIVLVVIVVWGFAAKHAWRPILLASAMLSGVIISQIILQIVKRSRPPVDQMLFGIDHTFSFPSGHVLGACDFLLVGTFLIFSRRRNTRAAVLGFAGAGVGIILAAVSRLYLGYHWLTDALASVSLSLIILAGVIALDTWRTVRVPGEEVTGELSKAETRQD</sequence>
<dbReference type="Pfam" id="PF01569">
    <property type="entry name" value="PAP2"/>
    <property type="match status" value="1"/>
</dbReference>
<feature type="transmembrane region" description="Helical" evidence="1">
    <location>
        <begin position="40"/>
        <end position="65"/>
    </location>
</feature>
<dbReference type="STRING" id="993070.AS031_08225"/>
<dbReference type="EMBL" id="LNQM01000003">
    <property type="protein sequence ID" value="KSU76598.1"/>
    <property type="molecule type" value="Genomic_DNA"/>
</dbReference>
<comment type="caution">
    <text evidence="3">The sequence shown here is derived from an EMBL/GenBank/DDBJ whole genome shotgun (WGS) entry which is preliminary data.</text>
</comment>
<evidence type="ECO:0000313" key="4">
    <source>
        <dbReference type="Proteomes" id="UP000053199"/>
    </source>
</evidence>
<organism evidence="3 4">
    <name type="scientific">Pseudarthrobacter enclensis</name>
    <dbReference type="NCBI Taxonomy" id="993070"/>
    <lineage>
        <taxon>Bacteria</taxon>
        <taxon>Bacillati</taxon>
        <taxon>Actinomycetota</taxon>
        <taxon>Actinomycetes</taxon>
        <taxon>Micrococcales</taxon>
        <taxon>Micrococcaceae</taxon>
        <taxon>Pseudarthrobacter</taxon>
    </lineage>
</organism>
<reference evidence="3 4" key="1">
    <citation type="journal article" date="2014" name="Arch. Microbiol.">
        <title>Arthrobacter enclensis sp. nov., isolated from sediment sample.</title>
        <authorList>
            <person name="Dastager S.G."/>
            <person name="Liu Q."/>
            <person name="Tang S.K."/>
            <person name="Krishnamurthi S."/>
            <person name="Lee J.C."/>
            <person name="Li W.J."/>
        </authorList>
    </citation>
    <scope>NUCLEOTIDE SEQUENCE [LARGE SCALE GENOMIC DNA]</scope>
    <source>
        <strain evidence="3 4">NIO-1008</strain>
    </source>
</reference>
<dbReference type="InterPro" id="IPR036938">
    <property type="entry name" value="PAP2/HPO_sf"/>
</dbReference>
<accession>A0A0V8IPC0</accession>
<name>A0A0V8IPC0_9MICC</name>
<evidence type="ECO:0000313" key="3">
    <source>
        <dbReference type="EMBL" id="KSU76598.1"/>
    </source>
</evidence>
<keyword evidence="1" id="KW-0812">Transmembrane</keyword>
<feature type="transmembrane region" description="Helical" evidence="1">
    <location>
        <begin position="223"/>
        <end position="240"/>
    </location>
</feature>
<proteinExistence type="predicted"/>
<dbReference type="Proteomes" id="UP000053199">
    <property type="component" value="Unassembled WGS sequence"/>
</dbReference>
<dbReference type="AlphaFoldDB" id="A0A0V8IPC0"/>
<dbReference type="SUPFAM" id="SSF48317">
    <property type="entry name" value="Acid phosphatase/Vanadium-dependent haloperoxidase"/>
    <property type="match status" value="1"/>
</dbReference>
<protein>
    <submittedName>
        <fullName evidence="3">Phosphoesterase</fullName>
    </submittedName>
</protein>
<dbReference type="SMART" id="SM00014">
    <property type="entry name" value="acidPPc"/>
    <property type="match status" value="1"/>
</dbReference>
<feature type="transmembrane region" description="Helical" evidence="1">
    <location>
        <begin position="165"/>
        <end position="186"/>
    </location>
</feature>
<dbReference type="Gene3D" id="1.20.144.10">
    <property type="entry name" value="Phosphatidic acid phosphatase type 2/haloperoxidase"/>
    <property type="match status" value="1"/>
</dbReference>
<evidence type="ECO:0000256" key="1">
    <source>
        <dbReference type="SAM" id="Phobius"/>
    </source>
</evidence>
<keyword evidence="1" id="KW-1133">Transmembrane helix</keyword>
<feature type="transmembrane region" description="Helical" evidence="1">
    <location>
        <begin position="193"/>
        <end position="217"/>
    </location>
</feature>
<keyword evidence="1" id="KW-0472">Membrane</keyword>
<dbReference type="PANTHER" id="PTHR14969:SF13">
    <property type="entry name" value="AT30094P"/>
    <property type="match status" value="1"/>
</dbReference>
<dbReference type="RefSeq" id="WP_058267670.1">
    <property type="nucleotide sequence ID" value="NZ_FMAZ01000003.1"/>
</dbReference>
<evidence type="ECO:0000259" key="2">
    <source>
        <dbReference type="SMART" id="SM00014"/>
    </source>
</evidence>
<gene>
    <name evidence="3" type="ORF">AS031_08225</name>
</gene>
<dbReference type="CDD" id="cd03392">
    <property type="entry name" value="PAP2_like_2"/>
    <property type="match status" value="1"/>
</dbReference>
<dbReference type="PANTHER" id="PTHR14969">
    <property type="entry name" value="SPHINGOSINE-1-PHOSPHATE PHOSPHOHYDROLASE"/>
    <property type="match status" value="1"/>
</dbReference>
<feature type="transmembrane region" description="Helical" evidence="1">
    <location>
        <begin position="125"/>
        <end position="145"/>
    </location>
</feature>
<keyword evidence="4" id="KW-1185">Reference proteome</keyword>
<dbReference type="InterPro" id="IPR000326">
    <property type="entry name" value="PAP2/HPO"/>
</dbReference>
<feature type="transmembrane region" description="Helical" evidence="1">
    <location>
        <begin position="85"/>
        <end position="118"/>
    </location>
</feature>
<feature type="domain" description="Phosphatidic acid phosphatase type 2/haloperoxidase" evidence="2">
    <location>
        <begin position="122"/>
        <end position="238"/>
    </location>
</feature>